<evidence type="ECO:0000259" key="2">
    <source>
        <dbReference type="Pfam" id="PF12172"/>
    </source>
</evidence>
<evidence type="ECO:0000313" key="3">
    <source>
        <dbReference type="EMBL" id="SAL01723.1"/>
    </source>
</evidence>
<organism evidence="3 4">
    <name type="scientific">Caballeronia calidae</name>
    <dbReference type="NCBI Taxonomy" id="1777139"/>
    <lineage>
        <taxon>Bacteria</taxon>
        <taxon>Pseudomonadati</taxon>
        <taxon>Pseudomonadota</taxon>
        <taxon>Betaproteobacteria</taxon>
        <taxon>Burkholderiales</taxon>
        <taxon>Burkholderiaceae</taxon>
        <taxon>Caballeronia</taxon>
    </lineage>
</organism>
<reference evidence="3" key="1">
    <citation type="submission" date="2016-01" db="EMBL/GenBank/DDBJ databases">
        <authorList>
            <person name="Peeters C."/>
        </authorList>
    </citation>
    <scope>NUCLEOTIDE SEQUENCE</scope>
    <source>
        <strain evidence="3">LMG 29321</strain>
    </source>
</reference>
<proteinExistence type="predicted"/>
<evidence type="ECO:0000313" key="4">
    <source>
        <dbReference type="Proteomes" id="UP000071859"/>
    </source>
</evidence>
<dbReference type="Pfam" id="PF01796">
    <property type="entry name" value="OB_ChsH2_C"/>
    <property type="match status" value="1"/>
</dbReference>
<dbReference type="InterPro" id="IPR052513">
    <property type="entry name" value="Thioester_dehydratase-like"/>
</dbReference>
<dbReference type="InterPro" id="IPR012340">
    <property type="entry name" value="NA-bd_OB-fold"/>
</dbReference>
<dbReference type="PANTHER" id="PTHR34075:SF5">
    <property type="entry name" value="BLR3430 PROTEIN"/>
    <property type="match status" value="1"/>
</dbReference>
<keyword evidence="4" id="KW-1185">Reference proteome</keyword>
<sequence>MILSARPLPIIEAYDRPFWEAVSLRTFSLQQCDACIHVWYPPGPVCPRCLSEKWQWRPVTGKGRIVAWTTFHRQYFEEFPVPHVVVSVELEEGPLVIADLANSGTAQLRLDAPVSIRYVPVTSGTTEWLIYQWVLDTNES</sequence>
<dbReference type="Gene3D" id="6.10.30.10">
    <property type="match status" value="1"/>
</dbReference>
<gene>
    <name evidence="3" type="ORF">AWB78_06195</name>
</gene>
<dbReference type="InterPro" id="IPR002878">
    <property type="entry name" value="ChsH2_C"/>
</dbReference>
<dbReference type="AlphaFoldDB" id="A0A158E4L9"/>
<evidence type="ECO:0000259" key="1">
    <source>
        <dbReference type="Pfam" id="PF01796"/>
    </source>
</evidence>
<comment type="caution">
    <text evidence="3">The sequence shown here is derived from an EMBL/GenBank/DDBJ whole genome shotgun (WGS) entry which is preliminary data.</text>
</comment>
<dbReference type="SUPFAM" id="SSF50249">
    <property type="entry name" value="Nucleic acid-binding proteins"/>
    <property type="match status" value="1"/>
</dbReference>
<evidence type="ECO:0008006" key="5">
    <source>
        <dbReference type="Google" id="ProtNLM"/>
    </source>
</evidence>
<dbReference type="RefSeq" id="WP_062610317.1">
    <property type="nucleotide sequence ID" value="NZ_FCOX02000046.1"/>
</dbReference>
<dbReference type="Pfam" id="PF12172">
    <property type="entry name" value="zf-ChsH2"/>
    <property type="match status" value="1"/>
</dbReference>
<dbReference type="OrthoDB" id="5514845at2"/>
<dbReference type="PANTHER" id="PTHR34075">
    <property type="entry name" value="BLR3430 PROTEIN"/>
    <property type="match status" value="1"/>
</dbReference>
<protein>
    <recommendedName>
        <fullName evidence="5">DUF35 domain-containing protein</fullName>
    </recommendedName>
</protein>
<feature type="domain" description="ChsH2 C-terminal OB-fold" evidence="1">
    <location>
        <begin position="56"/>
        <end position="117"/>
    </location>
</feature>
<feature type="domain" description="ChsH2 rubredoxin-like zinc ribbon" evidence="2">
    <location>
        <begin position="19"/>
        <end position="54"/>
    </location>
</feature>
<dbReference type="Proteomes" id="UP000071859">
    <property type="component" value="Unassembled WGS sequence"/>
</dbReference>
<dbReference type="InterPro" id="IPR022002">
    <property type="entry name" value="ChsH2_Znr"/>
</dbReference>
<dbReference type="EMBL" id="FCOX02000046">
    <property type="protein sequence ID" value="SAL01723.1"/>
    <property type="molecule type" value="Genomic_DNA"/>
</dbReference>
<accession>A0A158E4L9</accession>
<name>A0A158E4L9_9BURK</name>